<name>A0AAE1JL50_9FABA</name>
<dbReference type="EMBL" id="JAWXYG010000013">
    <property type="protein sequence ID" value="KAK4255124.1"/>
    <property type="molecule type" value="Genomic_DNA"/>
</dbReference>
<gene>
    <name evidence="1" type="ORF">QN277_008161</name>
</gene>
<organism evidence="1 2">
    <name type="scientific">Acacia crassicarpa</name>
    <name type="common">northern wattle</name>
    <dbReference type="NCBI Taxonomy" id="499986"/>
    <lineage>
        <taxon>Eukaryota</taxon>
        <taxon>Viridiplantae</taxon>
        <taxon>Streptophyta</taxon>
        <taxon>Embryophyta</taxon>
        <taxon>Tracheophyta</taxon>
        <taxon>Spermatophyta</taxon>
        <taxon>Magnoliopsida</taxon>
        <taxon>eudicotyledons</taxon>
        <taxon>Gunneridae</taxon>
        <taxon>Pentapetalae</taxon>
        <taxon>rosids</taxon>
        <taxon>fabids</taxon>
        <taxon>Fabales</taxon>
        <taxon>Fabaceae</taxon>
        <taxon>Caesalpinioideae</taxon>
        <taxon>mimosoid clade</taxon>
        <taxon>Acacieae</taxon>
        <taxon>Acacia</taxon>
    </lineage>
</organism>
<reference evidence="1" key="1">
    <citation type="submission" date="2023-10" db="EMBL/GenBank/DDBJ databases">
        <title>Chromosome-level genome of the transformable northern wattle, Acacia crassicarpa.</title>
        <authorList>
            <person name="Massaro I."/>
            <person name="Sinha N.R."/>
            <person name="Poethig S."/>
            <person name="Leichty A.R."/>
        </authorList>
    </citation>
    <scope>NUCLEOTIDE SEQUENCE</scope>
    <source>
        <strain evidence="1">Acra3RX</strain>
        <tissue evidence="1">Leaf</tissue>
    </source>
</reference>
<proteinExistence type="predicted"/>
<accession>A0AAE1JL50</accession>
<sequence>MTLTLTAYLPASAIIVHVLHHPQLYSLSPIPPSLPRFTPICTTIVNLVRRHFHRLLSYHHILSFAGE</sequence>
<protein>
    <submittedName>
        <fullName evidence="1">Uncharacterized protein</fullName>
    </submittedName>
</protein>
<dbReference type="AlphaFoldDB" id="A0AAE1JL50"/>
<evidence type="ECO:0000313" key="2">
    <source>
        <dbReference type="Proteomes" id="UP001293593"/>
    </source>
</evidence>
<evidence type="ECO:0000313" key="1">
    <source>
        <dbReference type="EMBL" id="KAK4255124.1"/>
    </source>
</evidence>
<comment type="caution">
    <text evidence="1">The sequence shown here is derived from an EMBL/GenBank/DDBJ whole genome shotgun (WGS) entry which is preliminary data.</text>
</comment>
<keyword evidence="2" id="KW-1185">Reference proteome</keyword>
<dbReference type="Proteomes" id="UP001293593">
    <property type="component" value="Unassembled WGS sequence"/>
</dbReference>